<name>A0A9P0Z240_CUSEU</name>
<dbReference type="EMBL" id="CAMAPE010000017">
    <property type="protein sequence ID" value="CAH9083636.1"/>
    <property type="molecule type" value="Genomic_DNA"/>
</dbReference>
<feature type="region of interest" description="Disordered" evidence="1">
    <location>
        <begin position="1"/>
        <end position="26"/>
    </location>
</feature>
<keyword evidence="3" id="KW-1185">Reference proteome</keyword>
<accession>A0A9P0Z240</accession>
<gene>
    <name evidence="2" type="ORF">CEURO_LOCUS8692</name>
</gene>
<protein>
    <submittedName>
        <fullName evidence="2">Uncharacterized protein</fullName>
    </submittedName>
</protein>
<evidence type="ECO:0000313" key="2">
    <source>
        <dbReference type="EMBL" id="CAH9083636.1"/>
    </source>
</evidence>
<evidence type="ECO:0000256" key="1">
    <source>
        <dbReference type="SAM" id="MobiDB-lite"/>
    </source>
</evidence>
<reference evidence="2" key="1">
    <citation type="submission" date="2022-07" db="EMBL/GenBank/DDBJ databases">
        <authorList>
            <person name="Macas J."/>
            <person name="Novak P."/>
            <person name="Neumann P."/>
        </authorList>
    </citation>
    <scope>NUCLEOTIDE SEQUENCE</scope>
</reference>
<evidence type="ECO:0000313" key="3">
    <source>
        <dbReference type="Proteomes" id="UP001152484"/>
    </source>
</evidence>
<organism evidence="2 3">
    <name type="scientific">Cuscuta europaea</name>
    <name type="common">European dodder</name>
    <dbReference type="NCBI Taxonomy" id="41803"/>
    <lineage>
        <taxon>Eukaryota</taxon>
        <taxon>Viridiplantae</taxon>
        <taxon>Streptophyta</taxon>
        <taxon>Embryophyta</taxon>
        <taxon>Tracheophyta</taxon>
        <taxon>Spermatophyta</taxon>
        <taxon>Magnoliopsida</taxon>
        <taxon>eudicotyledons</taxon>
        <taxon>Gunneridae</taxon>
        <taxon>Pentapetalae</taxon>
        <taxon>asterids</taxon>
        <taxon>lamiids</taxon>
        <taxon>Solanales</taxon>
        <taxon>Convolvulaceae</taxon>
        <taxon>Cuscuteae</taxon>
        <taxon>Cuscuta</taxon>
        <taxon>Cuscuta subgen. Cuscuta</taxon>
    </lineage>
</organism>
<dbReference type="Proteomes" id="UP001152484">
    <property type="component" value="Unassembled WGS sequence"/>
</dbReference>
<sequence>MRGTLNPREFLRGATPDRQVDAIPAC</sequence>
<proteinExistence type="predicted"/>
<dbReference type="AlphaFoldDB" id="A0A9P0Z240"/>
<comment type="caution">
    <text evidence="2">The sequence shown here is derived from an EMBL/GenBank/DDBJ whole genome shotgun (WGS) entry which is preliminary data.</text>
</comment>